<dbReference type="Proteomes" id="UP000479190">
    <property type="component" value="Unassembled WGS sequence"/>
</dbReference>
<protein>
    <submittedName>
        <fullName evidence="2">Uncharacterized protein</fullName>
    </submittedName>
</protein>
<evidence type="ECO:0000256" key="1">
    <source>
        <dbReference type="SAM" id="MobiDB-lite"/>
    </source>
</evidence>
<evidence type="ECO:0000313" key="3">
    <source>
        <dbReference type="Proteomes" id="UP000479190"/>
    </source>
</evidence>
<gene>
    <name evidence="2" type="ORF">TBRA_LOCUS2380</name>
</gene>
<feature type="compositionally biased region" description="Basic and acidic residues" evidence="1">
    <location>
        <begin position="31"/>
        <end position="51"/>
    </location>
</feature>
<name>A0A6H5I1F8_9HYME</name>
<evidence type="ECO:0000313" key="2">
    <source>
        <dbReference type="EMBL" id="CAB0030376.1"/>
    </source>
</evidence>
<feature type="compositionally biased region" description="Basic residues" evidence="1">
    <location>
        <begin position="20"/>
        <end position="30"/>
    </location>
</feature>
<reference evidence="2 3" key="1">
    <citation type="submission" date="2020-02" db="EMBL/GenBank/DDBJ databases">
        <authorList>
            <person name="Ferguson B K."/>
        </authorList>
    </citation>
    <scope>NUCLEOTIDE SEQUENCE [LARGE SCALE GENOMIC DNA]</scope>
</reference>
<feature type="region of interest" description="Disordered" evidence="1">
    <location>
        <begin position="1"/>
        <end position="135"/>
    </location>
</feature>
<dbReference type="AlphaFoldDB" id="A0A6H5I1F8"/>
<organism evidence="2 3">
    <name type="scientific">Trichogramma brassicae</name>
    <dbReference type="NCBI Taxonomy" id="86971"/>
    <lineage>
        <taxon>Eukaryota</taxon>
        <taxon>Metazoa</taxon>
        <taxon>Ecdysozoa</taxon>
        <taxon>Arthropoda</taxon>
        <taxon>Hexapoda</taxon>
        <taxon>Insecta</taxon>
        <taxon>Pterygota</taxon>
        <taxon>Neoptera</taxon>
        <taxon>Endopterygota</taxon>
        <taxon>Hymenoptera</taxon>
        <taxon>Apocrita</taxon>
        <taxon>Proctotrupomorpha</taxon>
        <taxon>Chalcidoidea</taxon>
        <taxon>Trichogrammatidae</taxon>
        <taxon>Trichogramma</taxon>
    </lineage>
</organism>
<sequence length="229" mass="25854">MNNQQTSAAVGQKLSSFRLPPRRKLIKQRPRKADEEHVQQSDPRNRSEGIKTSRLRYAAKVSFSRVPRPANKGLASRHLPRGGSHAAKETSKWPSSRPSELEKRMAAHIIPDTPRSTIPPRGGLSRSREPAMESPCLLPQRRSRDHVPRAARIPPFLPNLNLHRAYNNTYSTQSSDSIVEDARTSVNIMDLNRSPECRDSGLDTSRALRKIEDLTPAATRASYREERLQ</sequence>
<dbReference type="EMBL" id="CADCXV010000461">
    <property type="protein sequence ID" value="CAB0030376.1"/>
    <property type="molecule type" value="Genomic_DNA"/>
</dbReference>
<proteinExistence type="predicted"/>
<keyword evidence="3" id="KW-1185">Reference proteome</keyword>
<feature type="compositionally biased region" description="Polar residues" evidence="1">
    <location>
        <begin position="1"/>
        <end position="15"/>
    </location>
</feature>
<accession>A0A6H5I1F8</accession>